<feature type="compositionally biased region" description="Basic and acidic residues" evidence="1">
    <location>
        <begin position="54"/>
        <end position="64"/>
    </location>
</feature>
<sequence>MFKGVSGFGVRGCERSGGLERAQRRKRRMMRALCERVAGLGQDDAQMNITQRGRMAEQKKRDRGPVIGNPGTSI</sequence>
<keyword evidence="3" id="KW-1185">Reference proteome</keyword>
<evidence type="ECO:0000313" key="3">
    <source>
        <dbReference type="Proteomes" id="UP000005239"/>
    </source>
</evidence>
<dbReference type="EnsemblMetazoa" id="PPA46350.1">
    <property type="protein sequence ID" value="PPA46350.1"/>
    <property type="gene ID" value="WBGene00284719"/>
</dbReference>
<accession>A0A2A6CE11</accession>
<gene>
    <name evidence="2" type="primary">WBGene00284719</name>
</gene>
<feature type="region of interest" description="Disordered" evidence="1">
    <location>
        <begin position="45"/>
        <end position="74"/>
    </location>
</feature>
<reference evidence="3" key="1">
    <citation type="journal article" date="2008" name="Nat. Genet.">
        <title>The Pristionchus pacificus genome provides a unique perspective on nematode lifestyle and parasitism.</title>
        <authorList>
            <person name="Dieterich C."/>
            <person name="Clifton S.W."/>
            <person name="Schuster L.N."/>
            <person name="Chinwalla A."/>
            <person name="Delehaunty K."/>
            <person name="Dinkelacker I."/>
            <person name="Fulton L."/>
            <person name="Fulton R."/>
            <person name="Godfrey J."/>
            <person name="Minx P."/>
            <person name="Mitreva M."/>
            <person name="Roeseler W."/>
            <person name="Tian H."/>
            <person name="Witte H."/>
            <person name="Yang S.P."/>
            <person name="Wilson R.K."/>
            <person name="Sommer R.J."/>
        </authorList>
    </citation>
    <scope>NUCLEOTIDE SEQUENCE [LARGE SCALE GENOMIC DNA]</scope>
    <source>
        <strain evidence="3">PS312</strain>
    </source>
</reference>
<dbReference type="AlphaFoldDB" id="A0A2A6CE11"/>
<dbReference type="Proteomes" id="UP000005239">
    <property type="component" value="Unassembled WGS sequence"/>
</dbReference>
<name>A0A2A6CE11_PRIPA</name>
<evidence type="ECO:0000313" key="2">
    <source>
        <dbReference type="EnsemblMetazoa" id="PPA46350.1"/>
    </source>
</evidence>
<reference evidence="2" key="2">
    <citation type="submission" date="2022-06" db="UniProtKB">
        <authorList>
            <consortium name="EnsemblMetazoa"/>
        </authorList>
    </citation>
    <scope>IDENTIFICATION</scope>
    <source>
        <strain evidence="2">PS312</strain>
    </source>
</reference>
<accession>A0A8R1V2J5</accession>
<proteinExistence type="predicted"/>
<organism evidence="2 3">
    <name type="scientific">Pristionchus pacificus</name>
    <name type="common">Parasitic nematode worm</name>
    <dbReference type="NCBI Taxonomy" id="54126"/>
    <lineage>
        <taxon>Eukaryota</taxon>
        <taxon>Metazoa</taxon>
        <taxon>Ecdysozoa</taxon>
        <taxon>Nematoda</taxon>
        <taxon>Chromadorea</taxon>
        <taxon>Rhabditida</taxon>
        <taxon>Rhabditina</taxon>
        <taxon>Diplogasteromorpha</taxon>
        <taxon>Diplogasteroidea</taxon>
        <taxon>Neodiplogasteridae</taxon>
        <taxon>Pristionchus</taxon>
    </lineage>
</organism>
<evidence type="ECO:0000256" key="1">
    <source>
        <dbReference type="SAM" id="MobiDB-lite"/>
    </source>
</evidence>
<protein>
    <submittedName>
        <fullName evidence="2">Uncharacterized protein</fullName>
    </submittedName>
</protein>